<keyword evidence="2" id="KW-0378">Hydrolase</keyword>
<name>A0A0S2LY67_9MICC</name>
<dbReference type="PANTHER" id="PTHR43798">
    <property type="entry name" value="MONOACYLGLYCEROL LIPASE"/>
    <property type="match status" value="1"/>
</dbReference>
<dbReference type="PANTHER" id="PTHR43798:SF33">
    <property type="entry name" value="HYDROLASE, PUTATIVE (AFU_ORTHOLOGUE AFUA_2G14860)-RELATED"/>
    <property type="match status" value="1"/>
</dbReference>
<evidence type="ECO:0000313" key="2">
    <source>
        <dbReference type="EMBL" id="ALO66445.1"/>
    </source>
</evidence>
<dbReference type="AlphaFoldDB" id="A0A0S2LY67"/>
<reference evidence="2 3" key="2">
    <citation type="journal article" date="2016" name="J. Biotechnol.">
        <title>Complete genome sequence of Arthrobacter alpinus ERGS4:06, a yellow pigmented bacterium tolerant to cold and radiations isolated from Sikkim Himalaya.</title>
        <authorList>
            <person name="Kumar R."/>
            <person name="Singh D."/>
            <person name="Swarnkar M.K."/>
            <person name="Singh A.K."/>
            <person name="Kumar S."/>
        </authorList>
    </citation>
    <scope>NUCLEOTIDE SEQUENCE [LARGE SCALE GENOMIC DNA]</scope>
    <source>
        <strain evidence="2 3">ERGS4:06</strain>
    </source>
</reference>
<dbReference type="Pfam" id="PF00561">
    <property type="entry name" value="Abhydrolase_1"/>
    <property type="match status" value="1"/>
</dbReference>
<accession>A0A0S2LY67</accession>
<evidence type="ECO:0000259" key="1">
    <source>
        <dbReference type="Pfam" id="PF00561"/>
    </source>
</evidence>
<proteinExistence type="predicted"/>
<dbReference type="SUPFAM" id="SSF53474">
    <property type="entry name" value="alpha/beta-Hydrolases"/>
    <property type="match status" value="1"/>
</dbReference>
<dbReference type="Gene3D" id="3.40.50.1820">
    <property type="entry name" value="alpha/beta hydrolase"/>
    <property type="match status" value="1"/>
</dbReference>
<feature type="domain" description="AB hydrolase-1" evidence="1">
    <location>
        <begin position="37"/>
        <end position="168"/>
    </location>
</feature>
<dbReference type="Proteomes" id="UP000059574">
    <property type="component" value="Chromosome"/>
</dbReference>
<dbReference type="GO" id="GO:0016020">
    <property type="term" value="C:membrane"/>
    <property type="evidence" value="ECO:0007669"/>
    <property type="project" value="TreeGrafter"/>
</dbReference>
<organism evidence="2 3">
    <name type="scientific">Arthrobacter alpinus</name>
    <dbReference type="NCBI Taxonomy" id="656366"/>
    <lineage>
        <taxon>Bacteria</taxon>
        <taxon>Bacillati</taxon>
        <taxon>Actinomycetota</taxon>
        <taxon>Actinomycetes</taxon>
        <taxon>Micrococcales</taxon>
        <taxon>Micrococcaceae</taxon>
        <taxon>Arthrobacter</taxon>
    </lineage>
</organism>
<dbReference type="EMBL" id="CP013200">
    <property type="protein sequence ID" value="ALO66445.1"/>
    <property type="molecule type" value="Genomic_DNA"/>
</dbReference>
<gene>
    <name evidence="2" type="ORF">AS189_07990</name>
</gene>
<dbReference type="OrthoDB" id="9804723at2"/>
<dbReference type="InterPro" id="IPR000073">
    <property type="entry name" value="AB_hydrolase_1"/>
</dbReference>
<dbReference type="InterPro" id="IPR050266">
    <property type="entry name" value="AB_hydrolase_sf"/>
</dbReference>
<evidence type="ECO:0000313" key="3">
    <source>
        <dbReference type="Proteomes" id="UP000059574"/>
    </source>
</evidence>
<dbReference type="InterPro" id="IPR029058">
    <property type="entry name" value="AB_hydrolase_fold"/>
</dbReference>
<sequence>MSSPGKHAAEVSPHNIEGAQAGLHVVVFDAAVPVPLPPVFLIHGFASSVELNWVKTGWVKALNQAGRRVISVDLPGHGHSAAPYDLDSYTPGKIRADLLQILIDTGIHPLRAGDPTSGVDLIGYSLGARLAWEFGATQHELVRKIVLGGPNPEDPLADFDLGAAQDFLNDGTPIADESTAWLLNMAQLIPSNDIFALLALIQAVKMEPFDPTDAVPRMPILLVAGSLDERARTMNRLAELSPNAQQVVIDGRNHNNTVTSREFKDAALSFLNGPTL</sequence>
<dbReference type="RefSeq" id="WP_062287257.1">
    <property type="nucleotide sequence ID" value="NZ_CP013200.1"/>
</dbReference>
<dbReference type="GO" id="GO:0016787">
    <property type="term" value="F:hydrolase activity"/>
    <property type="evidence" value="ECO:0007669"/>
    <property type="project" value="UniProtKB-KW"/>
</dbReference>
<reference evidence="3" key="1">
    <citation type="submission" date="2015-11" db="EMBL/GenBank/DDBJ databases">
        <authorList>
            <person name="Kumar R."/>
            <person name="Singh D."/>
            <person name="Swarnkar M.K."/>
            <person name="Singh A.K."/>
            <person name="Kumar S."/>
        </authorList>
    </citation>
    <scope>NUCLEOTIDE SEQUENCE [LARGE SCALE GENOMIC DNA]</scope>
    <source>
        <strain evidence="3">ERGS4:06</strain>
    </source>
</reference>
<protein>
    <submittedName>
        <fullName evidence="2">Hydrolase</fullName>
    </submittedName>
</protein>